<comment type="caution">
    <text evidence="2">The sequence shown here is derived from an EMBL/GenBank/DDBJ whole genome shotgun (WGS) entry which is preliminary data.</text>
</comment>
<accession>A0A5B6V092</accession>
<dbReference type="InterPro" id="IPR012337">
    <property type="entry name" value="RNaseH-like_sf"/>
</dbReference>
<dbReference type="GO" id="GO:0015074">
    <property type="term" value="P:DNA integration"/>
    <property type="evidence" value="ECO:0007669"/>
    <property type="project" value="InterPro"/>
</dbReference>
<evidence type="ECO:0000313" key="3">
    <source>
        <dbReference type="Proteomes" id="UP000325315"/>
    </source>
</evidence>
<feature type="domain" description="Integrase catalytic" evidence="1">
    <location>
        <begin position="158"/>
        <end position="295"/>
    </location>
</feature>
<dbReference type="CDD" id="cd09279">
    <property type="entry name" value="RNase_HI_like"/>
    <property type="match status" value="1"/>
</dbReference>
<proteinExistence type="predicted"/>
<dbReference type="GO" id="GO:0004523">
    <property type="term" value="F:RNA-DNA hybrid ribonuclease activity"/>
    <property type="evidence" value="ECO:0007669"/>
    <property type="project" value="InterPro"/>
</dbReference>
<evidence type="ECO:0000313" key="2">
    <source>
        <dbReference type="EMBL" id="KAA3462539.1"/>
    </source>
</evidence>
<dbReference type="AlphaFoldDB" id="A0A5B6V092"/>
<dbReference type="Proteomes" id="UP000325315">
    <property type="component" value="Unassembled WGS sequence"/>
</dbReference>
<dbReference type="Pfam" id="PF00665">
    <property type="entry name" value="rve"/>
    <property type="match status" value="1"/>
</dbReference>
<dbReference type="OrthoDB" id="1731372at2759"/>
<dbReference type="EMBL" id="SMMG02000009">
    <property type="protein sequence ID" value="KAA3462539.1"/>
    <property type="molecule type" value="Genomic_DNA"/>
</dbReference>
<organism evidence="2 3">
    <name type="scientific">Gossypium australe</name>
    <dbReference type="NCBI Taxonomy" id="47621"/>
    <lineage>
        <taxon>Eukaryota</taxon>
        <taxon>Viridiplantae</taxon>
        <taxon>Streptophyta</taxon>
        <taxon>Embryophyta</taxon>
        <taxon>Tracheophyta</taxon>
        <taxon>Spermatophyta</taxon>
        <taxon>Magnoliopsida</taxon>
        <taxon>eudicotyledons</taxon>
        <taxon>Gunneridae</taxon>
        <taxon>Pentapetalae</taxon>
        <taxon>rosids</taxon>
        <taxon>malvids</taxon>
        <taxon>Malvales</taxon>
        <taxon>Malvaceae</taxon>
        <taxon>Malvoideae</taxon>
        <taxon>Gossypium</taxon>
    </lineage>
</organism>
<dbReference type="PROSITE" id="PS50994">
    <property type="entry name" value="INTEGRASE"/>
    <property type="match status" value="1"/>
</dbReference>
<dbReference type="Gene3D" id="3.30.420.10">
    <property type="entry name" value="Ribonuclease H-like superfamily/Ribonuclease H"/>
    <property type="match status" value="2"/>
</dbReference>
<dbReference type="InterPro" id="IPR036397">
    <property type="entry name" value="RNaseH_sf"/>
</dbReference>
<reference evidence="2" key="1">
    <citation type="submission" date="2019-08" db="EMBL/GenBank/DDBJ databases">
        <authorList>
            <person name="Liu F."/>
        </authorList>
    </citation>
    <scope>NUCLEOTIDE SEQUENCE [LARGE SCALE GENOMIC DNA]</scope>
    <source>
        <strain evidence="2">PA1801</strain>
        <tissue evidence="2">Leaf</tissue>
    </source>
</reference>
<dbReference type="PANTHER" id="PTHR48475">
    <property type="entry name" value="RIBONUCLEASE H"/>
    <property type="match status" value="1"/>
</dbReference>
<protein>
    <submittedName>
        <fullName evidence="2">Protein NYNRIN-like</fullName>
    </submittedName>
</protein>
<dbReference type="Pfam" id="PF13456">
    <property type="entry name" value="RVT_3"/>
    <property type="match status" value="1"/>
</dbReference>
<name>A0A5B6V092_9ROSI</name>
<gene>
    <name evidence="2" type="ORF">EPI10_029019</name>
</gene>
<dbReference type="InterPro" id="IPR002156">
    <property type="entry name" value="RNaseH_domain"/>
</dbReference>
<keyword evidence="3" id="KW-1185">Reference proteome</keyword>
<dbReference type="GO" id="GO:0003676">
    <property type="term" value="F:nucleic acid binding"/>
    <property type="evidence" value="ECO:0007669"/>
    <property type="project" value="InterPro"/>
</dbReference>
<dbReference type="SUPFAM" id="SSF53098">
    <property type="entry name" value="Ribonuclease H-like"/>
    <property type="match status" value="2"/>
</dbReference>
<dbReference type="PANTHER" id="PTHR48475:SF1">
    <property type="entry name" value="RNASE H TYPE-1 DOMAIN-CONTAINING PROTEIN"/>
    <property type="match status" value="1"/>
</dbReference>
<sequence length="295" mass="34197">MGNGIRVVLVSPDKDHYLFTGKLYFDFTNNMAEYEACIIGIRATIECKIKVLEVYEDSALVIYQLKGELEMRDPKLINYRRLVLELIKEFDDIIFCYLPQDKNQMTNTLATLAFMEEEKDDHPWYHDISHYVKNCEYSEQATENNKRTLRRLANDFHVMTSPWPFSMWGMDAIGPISPKTSNGHRFIFVVIDYFTKWVEGASYANVTKSTVNKFLKKKLICRYGMPERITSKNALNLNSSTIAEVCSQFKIKHHNSSPYGPKMNGAMEAANKNIKKIVGKMTETYKDWHEKLPLA</sequence>
<dbReference type="InterPro" id="IPR001584">
    <property type="entry name" value="Integrase_cat-core"/>
</dbReference>
<evidence type="ECO:0000259" key="1">
    <source>
        <dbReference type="PROSITE" id="PS50994"/>
    </source>
</evidence>